<proteinExistence type="predicted"/>
<sequence length="245" mass="28838">MLIRNLIKQATKVGSSENVIRYIEYLYQFEKFRNTLNLTLSLIKQNRLSFEIYQEGLVDMEEGMCKTIQSSSVNRYVIVLRKSNPYIIVHELSHMVENELNLSLEQEFLHKVYQDVEQNLKQANILVQKIIGQVIFKEIQAYQTAKSRASELFARYFELFAWAQEVYPKDKEYLIRTQDLNKVFLATDQWKKSCLDPQMMDRIDKEIKEYSNKTTTKDVTKVQSNWTNKFSPGGKKISSIFGDDD</sequence>
<dbReference type="InterPro" id="IPR024079">
    <property type="entry name" value="MetalloPept_cat_dom_sf"/>
</dbReference>
<accession>A0A6C1U2H2</accession>
<protein>
    <submittedName>
        <fullName evidence="1">Uncharacterized protein</fullName>
    </submittedName>
</protein>
<gene>
    <name evidence="1" type="ORF">COM42_005300</name>
</gene>
<dbReference type="Gene3D" id="3.40.390.10">
    <property type="entry name" value="Collagenase (Catalytic Domain)"/>
    <property type="match status" value="1"/>
</dbReference>
<dbReference type="EMBL" id="NWVJ02000331">
    <property type="protein sequence ID" value="TVS92887.1"/>
    <property type="molecule type" value="Genomic_DNA"/>
</dbReference>
<reference evidence="1" key="1">
    <citation type="submission" date="2019-07" db="EMBL/GenBank/DDBJ databases">
        <title>Genome assemblies of Wolbachia strains wAlbA and wAlbB in wild caught Aedes albopictus specimens.</title>
        <authorList>
            <person name="Kulkarni A."/>
            <person name="Yu W."/>
            <person name="Xue R.-D."/>
            <person name="Ma Y."/>
            <person name="Xu J."/>
        </authorList>
    </citation>
    <scope>NUCLEOTIDE SEQUENCE</scope>
    <source>
        <strain evidence="1">HN2016</strain>
    </source>
</reference>
<dbReference type="AlphaFoldDB" id="A0A6C1U2H2"/>
<dbReference type="Proteomes" id="UP000218080">
    <property type="component" value="Unassembled WGS sequence"/>
</dbReference>
<organism evidence="1">
    <name type="scientific">Wolbachia pipientis</name>
    <dbReference type="NCBI Taxonomy" id="955"/>
    <lineage>
        <taxon>Bacteria</taxon>
        <taxon>Pseudomonadati</taxon>
        <taxon>Pseudomonadota</taxon>
        <taxon>Alphaproteobacteria</taxon>
        <taxon>Rickettsiales</taxon>
        <taxon>Anaplasmataceae</taxon>
        <taxon>Wolbachieae</taxon>
        <taxon>Wolbachia</taxon>
    </lineage>
</organism>
<comment type="caution">
    <text evidence="1">The sequence shown here is derived from an EMBL/GenBank/DDBJ whole genome shotgun (WGS) entry which is preliminary data.</text>
</comment>
<name>A0A6C1U2H2_WOLPI</name>
<dbReference type="GO" id="GO:0008237">
    <property type="term" value="F:metallopeptidase activity"/>
    <property type="evidence" value="ECO:0007669"/>
    <property type="project" value="InterPro"/>
</dbReference>
<evidence type="ECO:0000313" key="1">
    <source>
        <dbReference type="EMBL" id="TVS92887.1"/>
    </source>
</evidence>